<protein>
    <recommendedName>
        <fullName evidence="4 11">MICOS complex subunit MIC12</fullName>
    </recommendedName>
    <alternativeName>
        <fullName evidence="10 11">Altered inheritance of mitochondria protein 5, mitochondrial</fullName>
    </alternativeName>
    <alternativeName>
        <fullName evidence="9 11">Found in mitochondrial proteome protein 51</fullName>
    </alternativeName>
</protein>
<sequence length="308" mass="32902">MGFTTGFTGGVTLTLGVAYLTVLAHERNRQAQAQALLSQARVLNSLFDPTPAPSLQSRAELAREERSTLTETAKDRWNAEVENAVRWVQRTEWNEVREGMEGAVARLFGTGLEKSREGIEEAEKRAGPKVQEAVDRSKAVARKGADQAAKGIDRAVAATVSGAEKAAASAKEQLSRAGTKSAEIGGAAKAKTDQTMANTKSDVQYATDKINQSGGTVDAARSAVRDVVSKGIEKGKEAIGKAQAVVGLASDKLESRAQSATLSHSSAVEKALHERYEKPDGLNKSVEEVLDERYKPIDVRDNSVLRGV</sequence>
<keyword evidence="6" id="KW-1133">Transmembrane helix</keyword>
<evidence type="ECO:0000256" key="1">
    <source>
        <dbReference type="ARBA" id="ARBA00002689"/>
    </source>
</evidence>
<evidence type="ECO:0000256" key="3">
    <source>
        <dbReference type="ARBA" id="ARBA00009188"/>
    </source>
</evidence>
<comment type="caution">
    <text evidence="12">The sequence shown here is derived from an EMBL/GenBank/DDBJ whole genome shotgun (WGS) entry which is preliminary data.</text>
</comment>
<keyword evidence="5" id="KW-0812">Transmembrane</keyword>
<keyword evidence="7 11" id="KW-0496">Mitochondrion</keyword>
<evidence type="ECO:0000256" key="8">
    <source>
        <dbReference type="ARBA" id="ARBA00023136"/>
    </source>
</evidence>
<reference evidence="12" key="1">
    <citation type="submission" date="2019-07" db="EMBL/GenBank/DDBJ databases">
        <title>Hyphodiscus hymeniophilus genome sequencing and assembly.</title>
        <authorList>
            <person name="Kramer G."/>
            <person name="Nodwell J."/>
        </authorList>
    </citation>
    <scope>NUCLEOTIDE SEQUENCE</scope>
    <source>
        <strain evidence="12">ATCC 34498</strain>
    </source>
</reference>
<dbReference type="GO" id="GO:0042407">
    <property type="term" value="P:cristae formation"/>
    <property type="evidence" value="ECO:0007669"/>
    <property type="project" value="InterPro"/>
</dbReference>
<dbReference type="AlphaFoldDB" id="A0A9P6VRB4"/>
<evidence type="ECO:0000256" key="7">
    <source>
        <dbReference type="ARBA" id="ARBA00023128"/>
    </source>
</evidence>
<evidence type="ECO:0000256" key="10">
    <source>
        <dbReference type="ARBA" id="ARBA00032985"/>
    </source>
</evidence>
<evidence type="ECO:0000256" key="6">
    <source>
        <dbReference type="ARBA" id="ARBA00022989"/>
    </source>
</evidence>
<evidence type="ECO:0000256" key="9">
    <source>
        <dbReference type="ARBA" id="ARBA00032159"/>
    </source>
</evidence>
<keyword evidence="13" id="KW-1185">Reference proteome</keyword>
<dbReference type="GO" id="GO:0061617">
    <property type="term" value="C:MICOS complex"/>
    <property type="evidence" value="ECO:0007669"/>
    <property type="project" value="UniProtKB-UniRule"/>
</dbReference>
<dbReference type="EMBL" id="VNKQ01000003">
    <property type="protein sequence ID" value="KAG0652162.1"/>
    <property type="molecule type" value="Genomic_DNA"/>
</dbReference>
<accession>A0A9P6VRB4</accession>
<keyword evidence="11" id="KW-0999">Mitochondrion inner membrane</keyword>
<evidence type="ECO:0000256" key="5">
    <source>
        <dbReference type="ARBA" id="ARBA00022692"/>
    </source>
</evidence>
<dbReference type="InterPro" id="IPR031463">
    <property type="entry name" value="Mic12"/>
</dbReference>
<dbReference type="GO" id="GO:0044284">
    <property type="term" value="C:mitochondrial crista junction"/>
    <property type="evidence" value="ECO:0007669"/>
    <property type="project" value="InterPro"/>
</dbReference>
<dbReference type="Pfam" id="PF17050">
    <property type="entry name" value="AIM5"/>
    <property type="match status" value="1"/>
</dbReference>
<dbReference type="OrthoDB" id="4037694at2759"/>
<comment type="function">
    <text evidence="1 11">Component of the MICOS complex, a large protein complex of the mitochondrial inner membrane that plays crucial roles in the maintenance of crista junctions, inner membrane architecture, and formation of contact sites to the outer membrane.</text>
</comment>
<comment type="subcellular location">
    <subcellularLocation>
        <location evidence="2">Membrane</location>
    </subcellularLocation>
    <subcellularLocation>
        <location evidence="11">Mitochondrion inner membrane</location>
        <topology evidence="11">Single-pass membrane protein</topology>
    </subcellularLocation>
</comment>
<evidence type="ECO:0000256" key="11">
    <source>
        <dbReference type="RuleBase" id="RU363010"/>
    </source>
</evidence>
<gene>
    <name evidence="12" type="ORF">D0Z07_1095</name>
</gene>
<evidence type="ECO:0000313" key="13">
    <source>
        <dbReference type="Proteomes" id="UP000785200"/>
    </source>
</evidence>
<comment type="similarity">
    <text evidence="3 11">Belongs to the MICOS complex subunit Mic12 family.</text>
</comment>
<evidence type="ECO:0000313" key="12">
    <source>
        <dbReference type="EMBL" id="KAG0652162.1"/>
    </source>
</evidence>
<name>A0A9P6VRB4_9HELO</name>
<comment type="subunit">
    <text evidence="11">Component of the mitochondrial contact site and cristae organizing system (MICOS) complex.</text>
</comment>
<evidence type="ECO:0000256" key="2">
    <source>
        <dbReference type="ARBA" id="ARBA00004370"/>
    </source>
</evidence>
<evidence type="ECO:0000256" key="4">
    <source>
        <dbReference type="ARBA" id="ARBA00018170"/>
    </source>
</evidence>
<organism evidence="12 13">
    <name type="scientific">Hyphodiscus hymeniophilus</name>
    <dbReference type="NCBI Taxonomy" id="353542"/>
    <lineage>
        <taxon>Eukaryota</taxon>
        <taxon>Fungi</taxon>
        <taxon>Dikarya</taxon>
        <taxon>Ascomycota</taxon>
        <taxon>Pezizomycotina</taxon>
        <taxon>Leotiomycetes</taxon>
        <taxon>Helotiales</taxon>
        <taxon>Hyphodiscaceae</taxon>
        <taxon>Hyphodiscus</taxon>
    </lineage>
</organism>
<dbReference type="Proteomes" id="UP000785200">
    <property type="component" value="Unassembled WGS sequence"/>
</dbReference>
<keyword evidence="8" id="KW-0472">Membrane</keyword>
<proteinExistence type="inferred from homology"/>